<sequence length="363" mass="41402">MPIPPTTQQMNKLPTISTFVNQVRHFAHHHQLFTPRGKYIIALSGGADSVSLLLVLKHLESELGITLEAAHCNFHLRGDESLRDEEFCKQLCSRLHVPLHLVHFDTHAYADLHHVSIEMAARDLRYAYFEQLRRDIHAHDICVAHHRDDSVETLLLNLVRGTGLRGLRGIQPRNAHIIRPLLSHSRQQIEQYLDALGESYVTDSTNLHNDVKRNKIRLNVIPLLRDLNPSASQSIFETSLRVTEALKIFDDAIQRSIADVTIPPRGDDRCGCLRRPMRMALVDVLQCKVDTCRGTYRGCTCLKCTNQPRTAQTKKCINQPLLVHLRQVHPLNTYTPQATAPLKQEHKKGVQLYKLHPLTTYIN</sequence>
<evidence type="ECO:0000256" key="3">
    <source>
        <dbReference type="ARBA" id="ARBA00022741"/>
    </source>
</evidence>
<evidence type="ECO:0000256" key="2">
    <source>
        <dbReference type="ARBA" id="ARBA00022694"/>
    </source>
</evidence>
<dbReference type="Gene3D" id="3.40.50.620">
    <property type="entry name" value="HUPs"/>
    <property type="match status" value="1"/>
</dbReference>
<dbReference type="GO" id="GO:0032267">
    <property type="term" value="F:tRNA(Ile)-lysidine synthase activity"/>
    <property type="evidence" value="ECO:0007669"/>
    <property type="project" value="UniProtKB-EC"/>
</dbReference>
<dbReference type="Pfam" id="PF01171">
    <property type="entry name" value="ATP_bind_3"/>
    <property type="match status" value="1"/>
</dbReference>
<comment type="caution">
    <text evidence="8">The sequence shown here is derived from an EMBL/GenBank/DDBJ whole genome shotgun (WGS) entry which is preliminary data.</text>
</comment>
<feature type="domain" description="tRNA(Ile)-lysidine/2-thiocytidine synthase N-terminal" evidence="7">
    <location>
        <begin position="38"/>
        <end position="218"/>
    </location>
</feature>
<comment type="domain">
    <text evidence="6">The N-terminal region contains the highly conserved SGGXDS motif, predicted to be a P-loop motif involved in ATP binding.</text>
</comment>
<keyword evidence="3 6" id="KW-0547">Nucleotide-binding</keyword>
<evidence type="ECO:0000256" key="4">
    <source>
        <dbReference type="ARBA" id="ARBA00022840"/>
    </source>
</evidence>
<organism evidence="8">
    <name type="scientific">Leyella stercorea CAG:629</name>
    <dbReference type="NCBI Taxonomy" id="1263103"/>
    <lineage>
        <taxon>Bacteria</taxon>
        <taxon>Pseudomonadati</taxon>
        <taxon>Bacteroidota</taxon>
        <taxon>Bacteroidia</taxon>
        <taxon>Bacteroidales</taxon>
        <taxon>Prevotellaceae</taxon>
        <taxon>Leyella</taxon>
    </lineage>
</organism>
<dbReference type="InterPro" id="IPR012094">
    <property type="entry name" value="tRNA_Ile_lys_synt"/>
</dbReference>
<accession>R7H140</accession>
<keyword evidence="4 6" id="KW-0067">ATP-binding</keyword>
<evidence type="ECO:0000259" key="7">
    <source>
        <dbReference type="Pfam" id="PF01171"/>
    </source>
</evidence>
<evidence type="ECO:0000313" key="8">
    <source>
        <dbReference type="EMBL" id="CDE33369.1"/>
    </source>
</evidence>
<dbReference type="InterPro" id="IPR011063">
    <property type="entry name" value="TilS/TtcA_N"/>
</dbReference>
<protein>
    <recommendedName>
        <fullName evidence="6">tRNA(Ile)-lysidine synthase</fullName>
        <ecNumber evidence="6">6.3.4.19</ecNumber>
    </recommendedName>
    <alternativeName>
        <fullName evidence="6">tRNA(Ile)-2-lysyl-cytidine synthase</fullName>
    </alternativeName>
    <alternativeName>
        <fullName evidence="6">tRNA(Ile)-lysidine synthetase</fullName>
    </alternativeName>
</protein>
<reference evidence="8" key="1">
    <citation type="submission" date="2012-11" db="EMBL/GenBank/DDBJ databases">
        <title>Dependencies among metagenomic species, viruses, plasmids and units of genetic variation.</title>
        <authorList>
            <person name="Nielsen H.B."/>
            <person name="Almeida M."/>
            <person name="Juncker A.S."/>
            <person name="Rasmussen S."/>
            <person name="Li J."/>
            <person name="Sunagawa S."/>
            <person name="Plichta D."/>
            <person name="Gautier L."/>
            <person name="Le Chatelier E."/>
            <person name="Peletier E."/>
            <person name="Bonde I."/>
            <person name="Nielsen T."/>
            <person name="Manichanh C."/>
            <person name="Arumugam M."/>
            <person name="Batto J."/>
            <person name="Santos M.B.Q.D."/>
            <person name="Blom N."/>
            <person name="Borruel N."/>
            <person name="Burgdorf K.S."/>
            <person name="Boumezbeur F."/>
            <person name="Casellas F."/>
            <person name="Dore J."/>
            <person name="Guarner F."/>
            <person name="Hansen T."/>
            <person name="Hildebrand F."/>
            <person name="Kaas R.S."/>
            <person name="Kennedy S."/>
            <person name="Kristiansen K."/>
            <person name="Kultima J.R."/>
            <person name="Leonard P."/>
            <person name="Levenez F."/>
            <person name="Lund O."/>
            <person name="Moumen B."/>
            <person name="Le Paslier D."/>
            <person name="Pons N."/>
            <person name="Pedersen O."/>
            <person name="Prifti E."/>
            <person name="Qin J."/>
            <person name="Raes J."/>
            <person name="Tap J."/>
            <person name="Tims S."/>
            <person name="Ussery D.W."/>
            <person name="Yamada T."/>
            <person name="MetaHit consortium"/>
            <person name="Renault P."/>
            <person name="Sicheritz-Ponten T."/>
            <person name="Bork P."/>
            <person name="Wang J."/>
            <person name="Brunak S."/>
            <person name="Ehrlich S.D."/>
        </authorList>
    </citation>
    <scope>NUCLEOTIDE SEQUENCE [LARGE SCALE GENOMIC DNA]</scope>
</reference>
<dbReference type="InterPro" id="IPR014729">
    <property type="entry name" value="Rossmann-like_a/b/a_fold"/>
</dbReference>
<evidence type="ECO:0000256" key="6">
    <source>
        <dbReference type="HAMAP-Rule" id="MF_01161"/>
    </source>
</evidence>
<gene>
    <name evidence="6" type="primary">tilS</name>
    <name evidence="8" type="ORF">BN741_01577</name>
</gene>
<keyword evidence="2 6" id="KW-0819">tRNA processing</keyword>
<dbReference type="GO" id="GO:0006400">
    <property type="term" value="P:tRNA modification"/>
    <property type="evidence" value="ECO:0007669"/>
    <property type="project" value="UniProtKB-UniRule"/>
</dbReference>
<keyword evidence="6" id="KW-0963">Cytoplasm</keyword>
<evidence type="ECO:0000256" key="5">
    <source>
        <dbReference type="ARBA" id="ARBA00048539"/>
    </source>
</evidence>
<proteinExistence type="inferred from homology"/>
<keyword evidence="1 6" id="KW-0436">Ligase</keyword>
<dbReference type="InterPro" id="IPR012795">
    <property type="entry name" value="tRNA_Ile_lys_synt_N"/>
</dbReference>
<dbReference type="HAMAP" id="MF_01161">
    <property type="entry name" value="tRNA_Ile_lys_synt"/>
    <property type="match status" value="1"/>
</dbReference>
<dbReference type="PANTHER" id="PTHR43033:SF1">
    <property type="entry name" value="TRNA(ILE)-LYSIDINE SYNTHASE-RELATED"/>
    <property type="match status" value="1"/>
</dbReference>
<dbReference type="EMBL" id="CBIT010000174">
    <property type="protein sequence ID" value="CDE33369.1"/>
    <property type="molecule type" value="Genomic_DNA"/>
</dbReference>
<dbReference type="SUPFAM" id="SSF52402">
    <property type="entry name" value="Adenine nucleotide alpha hydrolases-like"/>
    <property type="match status" value="1"/>
</dbReference>
<comment type="similarity">
    <text evidence="6">Belongs to the tRNA(Ile)-lysidine synthase family.</text>
</comment>
<dbReference type="GO" id="GO:0005524">
    <property type="term" value="F:ATP binding"/>
    <property type="evidence" value="ECO:0007669"/>
    <property type="project" value="UniProtKB-UniRule"/>
</dbReference>
<dbReference type="AlphaFoldDB" id="R7H140"/>
<dbReference type="Proteomes" id="UP000018072">
    <property type="component" value="Unassembled WGS sequence"/>
</dbReference>
<evidence type="ECO:0000256" key="1">
    <source>
        <dbReference type="ARBA" id="ARBA00022598"/>
    </source>
</evidence>
<comment type="subcellular location">
    <subcellularLocation>
        <location evidence="6">Cytoplasm</location>
    </subcellularLocation>
</comment>
<comment type="function">
    <text evidence="6">Ligates lysine onto the cytidine present at position 34 of the AUA codon-specific tRNA(Ile) that contains the anticodon CAU, in an ATP-dependent manner. Cytidine is converted to lysidine, thus changing the amino acid specificity of the tRNA from methionine to isoleucine.</text>
</comment>
<dbReference type="GO" id="GO:0005737">
    <property type="term" value="C:cytoplasm"/>
    <property type="evidence" value="ECO:0007669"/>
    <property type="project" value="UniProtKB-SubCell"/>
</dbReference>
<dbReference type="PANTHER" id="PTHR43033">
    <property type="entry name" value="TRNA(ILE)-LYSIDINE SYNTHASE-RELATED"/>
    <property type="match status" value="1"/>
</dbReference>
<dbReference type="CDD" id="cd01992">
    <property type="entry name" value="TilS_N"/>
    <property type="match status" value="1"/>
</dbReference>
<dbReference type="NCBIfam" id="TIGR02432">
    <property type="entry name" value="lysidine_TilS_N"/>
    <property type="match status" value="1"/>
</dbReference>
<dbReference type="STRING" id="1263103.BN741_01577"/>
<feature type="binding site" evidence="6">
    <location>
        <begin position="44"/>
        <end position="49"/>
    </location>
    <ligand>
        <name>ATP</name>
        <dbReference type="ChEBI" id="CHEBI:30616"/>
    </ligand>
</feature>
<name>R7H140_9BACT</name>
<dbReference type="EC" id="6.3.4.19" evidence="6"/>
<comment type="catalytic activity">
    <reaction evidence="5 6">
        <text>cytidine(34) in tRNA(Ile2) + L-lysine + ATP = lysidine(34) in tRNA(Ile2) + AMP + diphosphate + H(+)</text>
        <dbReference type="Rhea" id="RHEA:43744"/>
        <dbReference type="Rhea" id="RHEA-COMP:10625"/>
        <dbReference type="Rhea" id="RHEA-COMP:10670"/>
        <dbReference type="ChEBI" id="CHEBI:15378"/>
        <dbReference type="ChEBI" id="CHEBI:30616"/>
        <dbReference type="ChEBI" id="CHEBI:32551"/>
        <dbReference type="ChEBI" id="CHEBI:33019"/>
        <dbReference type="ChEBI" id="CHEBI:82748"/>
        <dbReference type="ChEBI" id="CHEBI:83665"/>
        <dbReference type="ChEBI" id="CHEBI:456215"/>
        <dbReference type="EC" id="6.3.4.19"/>
    </reaction>
</comment>